<feature type="compositionally biased region" description="Polar residues" evidence="1">
    <location>
        <begin position="7"/>
        <end position="23"/>
    </location>
</feature>
<accession>A0A5J4T8D4</accession>
<evidence type="ECO:0000313" key="3">
    <source>
        <dbReference type="Proteomes" id="UP000324800"/>
    </source>
</evidence>
<sequence length="295" mass="33706">MEMVNNEPYNPINSSKTQAAETQVEQIDRNCQDKIRVKIKDLESVFEKLNFVMTVQEHLERQMQDGQKITRRFDMMVGQSQGEFAIELQDDSTKRNIDHGCIGNELRSCLGTNNNGGRANLQDREMRQIMDTQILKSARNDSNSDGVKGSERFHLYLQQHPGENRQYSFGVPFKEMESEVRSASNCKKNQEACFGEQPETGNAANGDYYVKKKVLDQAFAILRLPVLLDVFASRTNKRLKSYCYLLLDHQAYTINGYNFSWSQINPYLHPPISQILKVLSKVKQGNAKAVLVIPS</sequence>
<gene>
    <name evidence="2" type="ORF">EZS28_049985</name>
</gene>
<proteinExistence type="predicted"/>
<evidence type="ECO:0000313" key="2">
    <source>
        <dbReference type="EMBL" id="KAA6354488.1"/>
    </source>
</evidence>
<organism evidence="2 3">
    <name type="scientific">Streblomastix strix</name>
    <dbReference type="NCBI Taxonomy" id="222440"/>
    <lineage>
        <taxon>Eukaryota</taxon>
        <taxon>Metamonada</taxon>
        <taxon>Preaxostyla</taxon>
        <taxon>Oxymonadida</taxon>
        <taxon>Streblomastigidae</taxon>
        <taxon>Streblomastix</taxon>
    </lineage>
</organism>
<reference evidence="2 3" key="1">
    <citation type="submission" date="2019-03" db="EMBL/GenBank/DDBJ databases">
        <title>Single cell metagenomics reveals metabolic interactions within the superorganism composed of flagellate Streblomastix strix and complex community of Bacteroidetes bacteria on its surface.</title>
        <authorList>
            <person name="Treitli S.C."/>
            <person name="Kolisko M."/>
            <person name="Husnik F."/>
            <person name="Keeling P."/>
            <person name="Hampl V."/>
        </authorList>
    </citation>
    <scope>NUCLEOTIDE SEQUENCE [LARGE SCALE GENOMIC DNA]</scope>
    <source>
        <strain evidence="2">ST1C</strain>
    </source>
</reference>
<feature type="region of interest" description="Disordered" evidence="1">
    <location>
        <begin position="1"/>
        <end position="23"/>
    </location>
</feature>
<dbReference type="Proteomes" id="UP000324800">
    <property type="component" value="Unassembled WGS sequence"/>
</dbReference>
<evidence type="ECO:0000256" key="1">
    <source>
        <dbReference type="SAM" id="MobiDB-lite"/>
    </source>
</evidence>
<name>A0A5J4T8D4_9EUKA</name>
<comment type="caution">
    <text evidence="2">The sequence shown here is derived from an EMBL/GenBank/DDBJ whole genome shotgun (WGS) entry which is preliminary data.</text>
</comment>
<dbReference type="EMBL" id="SNRW01036234">
    <property type="protein sequence ID" value="KAA6354488.1"/>
    <property type="molecule type" value="Genomic_DNA"/>
</dbReference>
<protein>
    <submittedName>
        <fullName evidence="2">Uncharacterized protein</fullName>
    </submittedName>
</protein>
<dbReference type="AlphaFoldDB" id="A0A5J4T8D4"/>